<dbReference type="Proteomes" id="UP000483078">
    <property type="component" value="Unassembled WGS sequence"/>
</dbReference>
<evidence type="ECO:0000313" key="1">
    <source>
        <dbReference type="EMBL" id="MTJ03970.1"/>
    </source>
</evidence>
<gene>
    <name evidence="1" type="ORF">FH759_04625</name>
</gene>
<name>A0A7C9HAD7_9RHOB</name>
<dbReference type="EMBL" id="VENJ01000005">
    <property type="protein sequence ID" value="MTJ03970.1"/>
    <property type="molecule type" value="Genomic_DNA"/>
</dbReference>
<organism evidence="1 2">
    <name type="scientific">Sediminimonas qiaohouensis</name>
    <dbReference type="NCBI Taxonomy" id="552061"/>
    <lineage>
        <taxon>Bacteria</taxon>
        <taxon>Pseudomonadati</taxon>
        <taxon>Pseudomonadota</taxon>
        <taxon>Alphaproteobacteria</taxon>
        <taxon>Rhodobacterales</taxon>
        <taxon>Roseobacteraceae</taxon>
        <taxon>Sediminimonas</taxon>
    </lineage>
</organism>
<comment type="caution">
    <text evidence="1">The sequence shown here is derived from an EMBL/GenBank/DDBJ whole genome shotgun (WGS) entry which is preliminary data.</text>
</comment>
<protein>
    <submittedName>
        <fullName evidence="1">Ferredoxin</fullName>
    </submittedName>
</protein>
<dbReference type="RefSeq" id="WP_273248546.1">
    <property type="nucleotide sequence ID" value="NZ_VENJ01000005.1"/>
</dbReference>
<evidence type="ECO:0000313" key="2">
    <source>
        <dbReference type="Proteomes" id="UP000483078"/>
    </source>
</evidence>
<dbReference type="AlphaFoldDB" id="A0A7C9HAD7"/>
<accession>A0A7C9HAD7</accession>
<reference evidence="1 2" key="1">
    <citation type="submission" date="2019-06" db="EMBL/GenBank/DDBJ databases">
        <title>Enrichment of Autotrophic Halophilic Microorganisms from Red Sea Brine Pool Using Microbial Electrosynthesis System.</title>
        <authorList>
            <person name="Alqahtani M.F."/>
            <person name="Bajracharya S."/>
            <person name="Katuri K.P."/>
            <person name="Ali M."/>
            <person name="Saikaly P.E."/>
        </authorList>
    </citation>
    <scope>NUCLEOTIDE SEQUENCE [LARGE SCALE GENOMIC DNA]</scope>
    <source>
        <strain evidence="1">MES6</strain>
    </source>
</reference>
<sequence length="219" mass="23261">MSVGGLHRLQEEALVHGLMVMGGFHPEAGDQVPDGAGTLVMLGPEPTEFWPLFTRSPEFNDGDPAPMDRWSDRVITALAAQMGGQALFPFGGPPYYPFLAWAKRTGRAWSSPVGLLVHDAAGLFVSYRGAIAVPERLALPTPPQASPCKSCTEQPCRTACPAGALTPDGYDVPACKSYIASDSGTACMTRGCAVRRACPVSQAHGRIEEQSAFHMAAFL</sequence>
<proteinExistence type="predicted"/>